<dbReference type="InterPro" id="IPR046938">
    <property type="entry name" value="DNA_clamp_sf"/>
</dbReference>
<dbReference type="PANTHER" id="PTHR30478:SF0">
    <property type="entry name" value="BETA SLIDING CLAMP"/>
    <property type="match status" value="1"/>
</dbReference>
<feature type="domain" description="DNA polymerase III beta sliding clamp N-terminal" evidence="10">
    <location>
        <begin position="1"/>
        <end position="117"/>
    </location>
</feature>
<evidence type="ECO:0000256" key="5">
    <source>
        <dbReference type="ARBA" id="ARBA00022695"/>
    </source>
</evidence>
<dbReference type="AlphaFoldDB" id="A0A0G0MR25"/>
<dbReference type="GO" id="GO:0009360">
    <property type="term" value="C:DNA polymerase III complex"/>
    <property type="evidence" value="ECO:0007669"/>
    <property type="project" value="InterPro"/>
</dbReference>
<reference evidence="13 14" key="1">
    <citation type="journal article" date="2015" name="Nature">
        <title>rRNA introns, odd ribosomes, and small enigmatic genomes across a large radiation of phyla.</title>
        <authorList>
            <person name="Brown C.T."/>
            <person name="Hug L.A."/>
            <person name="Thomas B.C."/>
            <person name="Sharon I."/>
            <person name="Castelle C.J."/>
            <person name="Singh A."/>
            <person name="Wilkins M.J."/>
            <person name="Williams K.H."/>
            <person name="Banfield J.F."/>
        </authorList>
    </citation>
    <scope>NUCLEOTIDE SEQUENCE [LARGE SCALE GENOMIC DNA]</scope>
</reference>
<dbReference type="GO" id="GO:0003677">
    <property type="term" value="F:DNA binding"/>
    <property type="evidence" value="ECO:0007669"/>
    <property type="project" value="UniProtKB-UniRule"/>
</dbReference>
<dbReference type="Pfam" id="PF02767">
    <property type="entry name" value="DNA_pol3_beta_2"/>
    <property type="match status" value="1"/>
</dbReference>
<evidence type="ECO:0000313" key="13">
    <source>
        <dbReference type="EMBL" id="KKR06494.1"/>
    </source>
</evidence>
<evidence type="ECO:0000256" key="7">
    <source>
        <dbReference type="ARBA" id="ARBA00022932"/>
    </source>
</evidence>
<dbReference type="GO" id="GO:0003887">
    <property type="term" value="F:DNA-directed DNA polymerase activity"/>
    <property type="evidence" value="ECO:0007669"/>
    <property type="project" value="UniProtKB-UniRule"/>
</dbReference>
<evidence type="ECO:0000256" key="4">
    <source>
        <dbReference type="ARBA" id="ARBA00022679"/>
    </source>
</evidence>
<comment type="subcellular location">
    <subcellularLocation>
        <location evidence="1 9">Cytoplasm</location>
    </subcellularLocation>
</comment>
<evidence type="ECO:0000256" key="1">
    <source>
        <dbReference type="ARBA" id="ARBA00004496"/>
    </source>
</evidence>
<dbReference type="SMART" id="SM00480">
    <property type="entry name" value="POL3Bc"/>
    <property type="match status" value="1"/>
</dbReference>
<dbReference type="GO" id="GO:0005737">
    <property type="term" value="C:cytoplasm"/>
    <property type="evidence" value="ECO:0007669"/>
    <property type="project" value="UniProtKB-SubCell"/>
</dbReference>
<dbReference type="GO" id="GO:0006271">
    <property type="term" value="P:DNA strand elongation involved in DNA replication"/>
    <property type="evidence" value="ECO:0007669"/>
    <property type="project" value="TreeGrafter"/>
</dbReference>
<comment type="similarity">
    <text evidence="2 9">Belongs to the beta sliding clamp family.</text>
</comment>
<feature type="domain" description="DNA polymerase III beta sliding clamp central" evidence="11">
    <location>
        <begin position="129"/>
        <end position="249"/>
    </location>
</feature>
<name>A0A0G0MR25_9BACT</name>
<dbReference type="InterPro" id="IPR022635">
    <property type="entry name" value="DNA_polIII_beta_C"/>
</dbReference>
<dbReference type="NCBIfam" id="TIGR00663">
    <property type="entry name" value="dnan"/>
    <property type="match status" value="1"/>
</dbReference>
<keyword evidence="8" id="KW-0238">DNA-binding</keyword>
<dbReference type="Pfam" id="PF00712">
    <property type="entry name" value="DNA_pol3_beta"/>
    <property type="match status" value="1"/>
</dbReference>
<evidence type="ECO:0000259" key="11">
    <source>
        <dbReference type="Pfam" id="PF02767"/>
    </source>
</evidence>
<comment type="subunit">
    <text evidence="9">Forms a ring-shaped head-to-tail homodimer around DNA.</text>
</comment>
<protein>
    <recommendedName>
        <fullName evidence="9">Beta sliding clamp</fullName>
    </recommendedName>
</protein>
<accession>A0A0G0MR25</accession>
<keyword evidence="6 9" id="KW-0235">DNA replication</keyword>
<dbReference type="SUPFAM" id="SSF55979">
    <property type="entry name" value="DNA clamp"/>
    <property type="match status" value="3"/>
</dbReference>
<comment type="function">
    <text evidence="9">Confers DNA tethering and processivity to DNA polymerases and other proteins. Acts as a clamp, forming a ring around DNA (a reaction catalyzed by the clamp-loading complex) which diffuses in an ATP-independent manner freely and bidirectionally along dsDNA. Initially characterized for its ability to contact the catalytic subunit of DNA polymerase III (Pol III), a complex, multichain enzyme responsible for most of the replicative synthesis in bacteria; Pol III exhibits 3'-5' exonuclease proofreading activity. The beta chain is required for initiation of replication as well as for processivity of DNA replication.</text>
</comment>
<evidence type="ECO:0000259" key="12">
    <source>
        <dbReference type="Pfam" id="PF02768"/>
    </source>
</evidence>
<dbReference type="PANTHER" id="PTHR30478">
    <property type="entry name" value="DNA POLYMERASE III SUBUNIT BETA"/>
    <property type="match status" value="1"/>
</dbReference>
<dbReference type="STRING" id="1619100.UT34_C0001G0535"/>
<keyword evidence="4 9" id="KW-0808">Transferase</keyword>
<dbReference type="PIRSF" id="PIRSF000804">
    <property type="entry name" value="DNA_pol_III_b"/>
    <property type="match status" value="1"/>
</dbReference>
<keyword evidence="7 9" id="KW-0239">DNA-directed DNA polymerase</keyword>
<proteinExistence type="inferred from homology"/>
<evidence type="ECO:0000256" key="9">
    <source>
        <dbReference type="PIRNR" id="PIRNR000804"/>
    </source>
</evidence>
<dbReference type="CDD" id="cd00140">
    <property type="entry name" value="beta_clamp"/>
    <property type="match status" value="1"/>
</dbReference>
<dbReference type="Proteomes" id="UP000034799">
    <property type="component" value="Unassembled WGS sequence"/>
</dbReference>
<comment type="caution">
    <text evidence="13">The sequence shown here is derived from an EMBL/GenBank/DDBJ whole genome shotgun (WGS) entry which is preliminary data.</text>
</comment>
<evidence type="ECO:0000256" key="6">
    <source>
        <dbReference type="ARBA" id="ARBA00022705"/>
    </source>
</evidence>
<evidence type="ECO:0000256" key="3">
    <source>
        <dbReference type="ARBA" id="ARBA00022490"/>
    </source>
</evidence>
<keyword evidence="3 9" id="KW-0963">Cytoplasm</keyword>
<dbReference type="InterPro" id="IPR001001">
    <property type="entry name" value="DNA_polIII_beta"/>
</dbReference>
<dbReference type="InterPro" id="IPR022637">
    <property type="entry name" value="DNA_polIII_beta_cen"/>
</dbReference>
<evidence type="ECO:0000256" key="8">
    <source>
        <dbReference type="ARBA" id="ARBA00023125"/>
    </source>
</evidence>
<dbReference type="InterPro" id="IPR022634">
    <property type="entry name" value="DNA_polIII_beta_N"/>
</dbReference>
<dbReference type="EMBL" id="LBWK01000001">
    <property type="protein sequence ID" value="KKR06494.1"/>
    <property type="molecule type" value="Genomic_DNA"/>
</dbReference>
<dbReference type="Gene3D" id="3.10.150.10">
    <property type="entry name" value="DNA Polymerase III, subunit A, domain 2"/>
    <property type="match status" value="1"/>
</dbReference>
<sequence length="375" mass="41264">MQFSCNQDTFSKYLNIVSRIVNSKPGLPILNNILFDAKGGKVHLTATDLEIGINTWIGADVQSEGTITVPAKQLSEFVNSIPSEKVDVTLEKQMLTVSTVNNNAEFHTIPADDYPHVVSIDKEKAVLNISQEDLLKAVKRVAFAAASDDVKPVLTGVRIEIEGKNVSFVAADGLRLSKQTIKVQTESTKDLNILVPVKALQELAFVVSEMGMDDKESVSLYVVEDRNQVVFRFGDVDIVSRLIDGQYPEYRQIIPTGYKTQVSAKKDEFANALKVTNIIARSVLGNKIILELNPKDNQVAISASQSEVGSNRSVFEGAMEGESLKIAFSARFLGDMFNNLDGTDLIFECTESVKPGVFKIKGDDNFIHLIMPMML</sequence>
<keyword evidence="5 9" id="KW-0548">Nucleotidyltransferase</keyword>
<dbReference type="Pfam" id="PF02768">
    <property type="entry name" value="DNA_pol3_beta_3"/>
    <property type="match status" value="1"/>
</dbReference>
<organism evidence="13 14">
    <name type="scientific">candidate division WS6 bacterium GW2011_GWF2_39_15</name>
    <dbReference type="NCBI Taxonomy" id="1619100"/>
    <lineage>
        <taxon>Bacteria</taxon>
        <taxon>Candidatus Dojkabacteria</taxon>
    </lineage>
</organism>
<evidence type="ECO:0000259" key="10">
    <source>
        <dbReference type="Pfam" id="PF00712"/>
    </source>
</evidence>
<dbReference type="Gene3D" id="3.70.10.10">
    <property type="match status" value="1"/>
</dbReference>
<feature type="domain" description="DNA polymerase III beta sliding clamp C-terminal" evidence="12">
    <location>
        <begin position="251"/>
        <end position="373"/>
    </location>
</feature>
<dbReference type="GO" id="GO:0008408">
    <property type="term" value="F:3'-5' exonuclease activity"/>
    <property type="evidence" value="ECO:0007669"/>
    <property type="project" value="InterPro"/>
</dbReference>
<evidence type="ECO:0000313" key="14">
    <source>
        <dbReference type="Proteomes" id="UP000034799"/>
    </source>
</evidence>
<gene>
    <name evidence="13" type="ORF">UT34_C0001G0535</name>
</gene>
<evidence type="ECO:0000256" key="2">
    <source>
        <dbReference type="ARBA" id="ARBA00010752"/>
    </source>
</evidence>